<reference evidence="3" key="1">
    <citation type="submission" date="2019-08" db="EMBL/GenBank/DDBJ databases">
        <authorList>
            <person name="Ishikawa M."/>
            <person name="Suzuki T."/>
            <person name="Matsutani M."/>
        </authorList>
    </citation>
    <scope>NUCLEOTIDE SEQUENCE</scope>
    <source>
        <strain evidence="3">7C1</strain>
        <strain evidence="2">8C4</strain>
    </source>
</reference>
<comment type="caution">
    <text evidence="3">The sequence shown here is derived from an EMBL/GenBank/DDBJ whole genome shotgun (WGS) entry which is preliminary data.</text>
</comment>
<evidence type="ECO:0000313" key="4">
    <source>
        <dbReference type="Proteomes" id="UP000886597"/>
    </source>
</evidence>
<organism evidence="3 4">
    <name type="scientific">Tetragenococcus koreensis</name>
    <dbReference type="NCBI Taxonomy" id="290335"/>
    <lineage>
        <taxon>Bacteria</taxon>
        <taxon>Bacillati</taxon>
        <taxon>Bacillota</taxon>
        <taxon>Bacilli</taxon>
        <taxon>Lactobacillales</taxon>
        <taxon>Enterococcaceae</taxon>
        <taxon>Tetragenococcus</taxon>
    </lineage>
</organism>
<dbReference type="AlphaFoldDB" id="A0AAN4RLH0"/>
<dbReference type="Pfam" id="PF01965">
    <property type="entry name" value="DJ-1_PfpI"/>
    <property type="match status" value="1"/>
</dbReference>
<evidence type="ECO:0000313" key="3">
    <source>
        <dbReference type="EMBL" id="GEQ53865.1"/>
    </source>
</evidence>
<feature type="domain" description="DJ-1/PfpI" evidence="1">
    <location>
        <begin position="4"/>
        <end position="165"/>
    </location>
</feature>
<dbReference type="RefSeq" id="WP_202583603.1">
    <property type="nucleotide sequence ID" value="NZ_BKBO01000007.1"/>
</dbReference>
<dbReference type="PANTHER" id="PTHR43130:SF15">
    <property type="entry name" value="THIJ_PFPI FAMILY PROTEIN (AFU_ORTHOLOGUE AFUA_5G14240)"/>
    <property type="match status" value="1"/>
</dbReference>
<keyword evidence="5" id="KW-1185">Reference proteome</keyword>
<dbReference type="Gene3D" id="3.40.50.880">
    <property type="match status" value="1"/>
</dbReference>
<dbReference type="InterPro" id="IPR029062">
    <property type="entry name" value="Class_I_gatase-like"/>
</dbReference>
<dbReference type="EMBL" id="BKBQ01000008">
    <property type="protein sequence ID" value="GEQ53865.1"/>
    <property type="molecule type" value="Genomic_DNA"/>
</dbReference>
<protein>
    <recommendedName>
        <fullName evidence="1">DJ-1/PfpI domain-containing protein</fullName>
    </recommendedName>
</protein>
<evidence type="ECO:0000313" key="5">
    <source>
        <dbReference type="Proteomes" id="UP000886607"/>
    </source>
</evidence>
<evidence type="ECO:0000313" key="2">
    <source>
        <dbReference type="EMBL" id="GEQ48793.1"/>
    </source>
</evidence>
<dbReference type="SUPFAM" id="SSF52317">
    <property type="entry name" value="Class I glutamine amidotransferase-like"/>
    <property type="match status" value="1"/>
</dbReference>
<dbReference type="Proteomes" id="UP000886607">
    <property type="component" value="Unassembled WGS sequence"/>
</dbReference>
<dbReference type="PANTHER" id="PTHR43130">
    <property type="entry name" value="ARAC-FAMILY TRANSCRIPTIONAL REGULATOR"/>
    <property type="match status" value="1"/>
</dbReference>
<dbReference type="InterPro" id="IPR002818">
    <property type="entry name" value="DJ-1/PfpI"/>
</dbReference>
<name>A0AAN4RLH0_9ENTE</name>
<dbReference type="EMBL" id="BKBO01000007">
    <property type="protein sequence ID" value="GEQ48793.1"/>
    <property type="molecule type" value="Genomic_DNA"/>
</dbReference>
<gene>
    <name evidence="2" type="ORF">TK11N_06450</name>
    <name evidence="3" type="ORF">TK2N_07090</name>
</gene>
<sequence length="195" mass="21823">MINVNFLVFDDFESLDLFGVVEIFGRLQNNYVLNYYSMEGGLVKSSQNVEMMTQPITRLMNDGILIVPGGAGTRTLVNDEEWIEKLKRVSLVAANVLTICTGSALLAKTGLLNNKKATSNKRAFEWVKSVNESVLWQEKARWVVADKYYTSSGVSAGMDMALGFIADQRGKNIAEKISFEIEYSWNDNPNNDLFA</sequence>
<dbReference type="CDD" id="cd03139">
    <property type="entry name" value="GATase1_PfpI_2"/>
    <property type="match status" value="1"/>
</dbReference>
<evidence type="ECO:0000259" key="1">
    <source>
        <dbReference type="Pfam" id="PF01965"/>
    </source>
</evidence>
<proteinExistence type="predicted"/>
<reference evidence="3" key="2">
    <citation type="journal article" date="2020" name="Int. Dairy J.">
        <title>Lactic acid bacterial diversity in Brie cheese focusing on salt concentration and pH of isolation medium and characterisation of halophilic and alkaliphilic lactic acid bacterial isolates.</title>
        <authorList>
            <person name="Unno R."/>
            <person name="Matsutani M."/>
            <person name="Suzuki T."/>
            <person name="Kodama K."/>
            <person name="Matsushita H."/>
            <person name="Yamasato K."/>
            <person name="Koizumi Y."/>
            <person name="Ishikawa M."/>
        </authorList>
    </citation>
    <scope>NUCLEOTIDE SEQUENCE</scope>
    <source>
        <strain evidence="3">7C1</strain>
        <strain evidence="2">8C4</strain>
    </source>
</reference>
<dbReference type="Proteomes" id="UP000886597">
    <property type="component" value="Unassembled WGS sequence"/>
</dbReference>
<accession>A0AAN4RLH0</accession>
<dbReference type="InterPro" id="IPR052158">
    <property type="entry name" value="INH-QAR"/>
</dbReference>